<protein>
    <submittedName>
        <fullName evidence="2">Uncharacterized protein</fullName>
    </submittedName>
</protein>
<dbReference type="Proteomes" id="UP000092555">
    <property type="component" value="Unassembled WGS sequence"/>
</dbReference>
<evidence type="ECO:0000313" key="3">
    <source>
        <dbReference type="Proteomes" id="UP000092555"/>
    </source>
</evidence>
<dbReference type="RefSeq" id="XP_018712373.1">
    <property type="nucleotide sequence ID" value="XM_018854452.1"/>
</dbReference>
<comment type="caution">
    <text evidence="2">The sequence shown here is derived from an EMBL/GenBank/DDBJ whole genome shotgun (WGS) entry which is preliminary data.</text>
</comment>
<evidence type="ECO:0000256" key="1">
    <source>
        <dbReference type="SAM" id="MobiDB-lite"/>
    </source>
</evidence>
<name>A0A1A0HDA3_9ASCO</name>
<dbReference type="AlphaFoldDB" id="A0A1A0HDA3"/>
<keyword evidence="3" id="KW-1185">Reference proteome</keyword>
<proteinExistence type="predicted"/>
<feature type="region of interest" description="Disordered" evidence="1">
    <location>
        <begin position="1"/>
        <end position="25"/>
    </location>
</feature>
<dbReference type="EMBL" id="LXTC01000002">
    <property type="protein sequence ID" value="OBA21877.1"/>
    <property type="molecule type" value="Genomic_DNA"/>
</dbReference>
<reference evidence="2 3" key="1">
    <citation type="submission" date="2016-05" db="EMBL/GenBank/DDBJ databases">
        <title>Comparative genomics of biotechnologically important yeasts.</title>
        <authorList>
            <consortium name="DOE Joint Genome Institute"/>
            <person name="Riley R."/>
            <person name="Haridas S."/>
            <person name="Wolfe K.H."/>
            <person name="Lopes M.R."/>
            <person name="Hittinger C.T."/>
            <person name="Goker M."/>
            <person name="Salamov A."/>
            <person name="Wisecaver J."/>
            <person name="Long T.M."/>
            <person name="Aerts A.L."/>
            <person name="Barry K."/>
            <person name="Choi C."/>
            <person name="Clum A."/>
            <person name="Coughlan A.Y."/>
            <person name="Deshpande S."/>
            <person name="Douglass A.P."/>
            <person name="Hanson S.J."/>
            <person name="Klenk H.-P."/>
            <person name="LaButti K."/>
            <person name="Lapidus A."/>
            <person name="Lindquist E."/>
            <person name="Lipzen A."/>
            <person name="Meier-kolthoff J.P."/>
            <person name="Ohm R.A."/>
            <person name="Otillar R.P."/>
            <person name="Pangilinan J."/>
            <person name="Peng Y."/>
            <person name="Rokas A."/>
            <person name="Rosa C.A."/>
            <person name="Scheuner C."/>
            <person name="Sibirny A.A."/>
            <person name="Slot J.C."/>
            <person name="Stielow J.B."/>
            <person name="Sun H."/>
            <person name="Kurtzman C.P."/>
            <person name="Blackwell M."/>
            <person name="Grigoriev I.V."/>
            <person name="Jeffries T.W."/>
        </authorList>
    </citation>
    <scope>NUCLEOTIDE SEQUENCE [LARGE SCALE GENOMIC DNA]</scope>
    <source>
        <strain evidence="2 3">NRRL YB-4993</strain>
    </source>
</reference>
<evidence type="ECO:0000313" key="2">
    <source>
        <dbReference type="EMBL" id="OBA21877.1"/>
    </source>
</evidence>
<dbReference type="GeneID" id="30027428"/>
<gene>
    <name evidence="2" type="ORF">METBIDRAFT_139213</name>
</gene>
<sequence length="158" mass="17392">MPPTSVSRRAPSGAEPRNRLAGGYRPPLVLNTPLPEKYGDLGVVMMLPRHILKDAGKIPQLAAQTILGEGRKKGSGRSCAAQMAHGWNRDGRRRTPVHLRPGLNLRNIGAARRNMLVLESCGQPHAINAFNFFFLSFFIDAIRCVFARCWPGSSLHGR</sequence>
<accession>A0A1A0HDA3</accession>
<organism evidence="2 3">
    <name type="scientific">Metschnikowia bicuspidata var. bicuspidata NRRL YB-4993</name>
    <dbReference type="NCBI Taxonomy" id="869754"/>
    <lineage>
        <taxon>Eukaryota</taxon>
        <taxon>Fungi</taxon>
        <taxon>Dikarya</taxon>
        <taxon>Ascomycota</taxon>
        <taxon>Saccharomycotina</taxon>
        <taxon>Pichiomycetes</taxon>
        <taxon>Metschnikowiaceae</taxon>
        <taxon>Metschnikowia</taxon>
    </lineage>
</organism>